<comment type="subunit">
    <text evidence="2">Homohexamer.</text>
</comment>
<dbReference type="SMART" id="SM00839">
    <property type="entry name" value="ELFV_dehydrog"/>
    <property type="match status" value="1"/>
</dbReference>
<dbReference type="Pfam" id="PF00208">
    <property type="entry name" value="ELFV_dehydrog"/>
    <property type="match status" value="1"/>
</dbReference>
<dbReference type="NCBIfam" id="NF006929">
    <property type="entry name" value="PRK09414.1"/>
    <property type="match status" value="1"/>
</dbReference>
<comment type="similarity">
    <text evidence="1 4 8">Belongs to the Glu/Leu/Phe/Val dehydrogenases family.</text>
</comment>
<organism evidence="10 11">
    <name type="scientific">Streptomyces xanthii</name>
    <dbReference type="NCBI Taxonomy" id="2768069"/>
    <lineage>
        <taxon>Bacteria</taxon>
        <taxon>Bacillati</taxon>
        <taxon>Actinomycetota</taxon>
        <taxon>Actinomycetes</taxon>
        <taxon>Kitasatosporales</taxon>
        <taxon>Streptomycetaceae</taxon>
        <taxon>Streptomyces</taxon>
    </lineage>
</organism>
<gene>
    <name evidence="10" type="primary">gdhA</name>
    <name evidence="10" type="ORF">IAG42_14820</name>
</gene>
<evidence type="ECO:0000256" key="1">
    <source>
        <dbReference type="ARBA" id="ARBA00006382"/>
    </source>
</evidence>
<feature type="binding site" evidence="6">
    <location>
        <position position="247"/>
    </location>
    <ligand>
        <name>NAD(+)</name>
        <dbReference type="ChEBI" id="CHEBI:57540"/>
    </ligand>
</feature>
<dbReference type="InterPro" id="IPR050724">
    <property type="entry name" value="Glu_Leu_Phe_Val_DH"/>
</dbReference>
<evidence type="ECO:0000256" key="5">
    <source>
        <dbReference type="PIRSR" id="PIRSR000185-1"/>
    </source>
</evidence>
<dbReference type="FunFam" id="1.10.285.10:FF:000001">
    <property type="entry name" value="Glutamate dehydrogenase"/>
    <property type="match status" value="1"/>
</dbReference>
<feature type="binding site" evidence="6">
    <location>
        <position position="216"/>
    </location>
    <ligand>
        <name>NAD(+)</name>
        <dbReference type="ChEBI" id="CHEBI:57540"/>
    </ligand>
</feature>
<evidence type="ECO:0000256" key="7">
    <source>
        <dbReference type="PIRSR" id="PIRSR000185-3"/>
    </source>
</evidence>
<dbReference type="FunFam" id="3.40.50.720:FF:000030">
    <property type="entry name" value="Glutamate dehydrogenase"/>
    <property type="match status" value="1"/>
</dbReference>
<dbReference type="PROSITE" id="PS00074">
    <property type="entry name" value="GLFV_DEHYDROGENASE"/>
    <property type="match status" value="1"/>
</dbReference>
<dbReference type="KEGG" id="sxn:IAG42_14820"/>
<dbReference type="GO" id="GO:0000166">
    <property type="term" value="F:nucleotide binding"/>
    <property type="evidence" value="ECO:0007669"/>
    <property type="project" value="UniProtKB-KW"/>
</dbReference>
<evidence type="ECO:0000256" key="6">
    <source>
        <dbReference type="PIRSR" id="PIRSR000185-2"/>
    </source>
</evidence>
<dbReference type="Gene3D" id="1.10.285.10">
    <property type="entry name" value="Glutamate Dehydrogenase, chain A, domain 3"/>
    <property type="match status" value="2"/>
</dbReference>
<evidence type="ECO:0000256" key="4">
    <source>
        <dbReference type="PIRNR" id="PIRNR000185"/>
    </source>
</evidence>
<dbReference type="CDD" id="cd05313">
    <property type="entry name" value="NAD_bind_2_Glu_DH"/>
    <property type="match status" value="1"/>
</dbReference>
<dbReference type="Gene3D" id="3.40.50.720">
    <property type="entry name" value="NAD(P)-binding Rossmann-like Domain"/>
    <property type="match status" value="1"/>
</dbReference>
<feature type="active site" description="Proton donor" evidence="5">
    <location>
        <position position="132"/>
    </location>
</feature>
<dbReference type="InterPro" id="IPR006096">
    <property type="entry name" value="Glu/Leu/Phe/Val/Trp_DH_C"/>
</dbReference>
<accession>A0A7H1B7Q8</accession>
<dbReference type="PRINTS" id="PR00082">
    <property type="entry name" value="GLFDHDRGNASE"/>
</dbReference>
<feature type="binding site" evidence="6">
    <location>
        <position position="96"/>
    </location>
    <ligand>
        <name>substrate</name>
    </ligand>
</feature>
<dbReference type="InterPro" id="IPR036291">
    <property type="entry name" value="NAD(P)-bd_dom_sf"/>
</dbReference>
<feature type="domain" description="Glutamate/phenylalanine/leucine/valine/L-tryptophan dehydrogenase C-terminal" evidence="9">
    <location>
        <begin position="209"/>
        <end position="450"/>
    </location>
</feature>
<dbReference type="RefSeq" id="WP_188337468.1">
    <property type="nucleotide sequence ID" value="NZ_CP061281.1"/>
</dbReference>
<dbReference type="Gene3D" id="3.40.50.10860">
    <property type="entry name" value="Leucine Dehydrogenase, chain A, domain 1"/>
    <property type="match status" value="1"/>
</dbReference>
<sequence length="452" mass="48597">MTTRSETQSLLDDLLAEIEHRNPAQPEFHQAAHEVLETLAPVLAARPEYGQAGLVERLVEPERQVMFRVPWQDDKGRVHVNRGFRVEFNSALGPYKGGLRFHPSVNLGVIKFLGFEQIFKNALTGLGIGGGKGGSDFDPHGRSDAEVMRFCQSFMTELYRHIGEHTDVPAGDIGVGGREIGYLFGQYRRITNRWEAGVLTGKGQGWGGSLIRPEATGYGNVLFAAAMLRERGEDLEGQTAVVSGSGNVAIYTIEKLAALGANAITCSDSSGYVVDEKGIDLELLKQIKEVERGRVDTYAERRGASARFVPKGRVWEVPADIALPSATQNELDENDAAALIRNGVKAVSEGANMPTTPEAVHLLQRAGVAFGPGKAANAGGVAVSALEMAQNHARTSWTAERVEDELAGIMNDIHATCHETAECYGAPGDYVTGANIAGFERVADAMLAQGVI</sequence>
<dbReference type="InterPro" id="IPR033524">
    <property type="entry name" value="Glu/Leu/Phe/Val_DH_AS"/>
</dbReference>
<dbReference type="Proteomes" id="UP000516428">
    <property type="component" value="Chromosome"/>
</dbReference>
<dbReference type="GO" id="GO:0004354">
    <property type="term" value="F:glutamate dehydrogenase (NADP+) activity"/>
    <property type="evidence" value="ECO:0007669"/>
    <property type="project" value="TreeGrafter"/>
</dbReference>
<feature type="binding site" evidence="6">
    <location>
        <position position="120"/>
    </location>
    <ligand>
        <name>substrate</name>
    </ligand>
</feature>
<evidence type="ECO:0000256" key="8">
    <source>
        <dbReference type="RuleBase" id="RU004417"/>
    </source>
</evidence>
<dbReference type="InterPro" id="IPR033922">
    <property type="entry name" value="NAD_bind_Glu_DH"/>
</dbReference>
<dbReference type="InterPro" id="IPR006095">
    <property type="entry name" value="Glu/Leu/Phe/Val/Trp_DH"/>
</dbReference>
<dbReference type="PANTHER" id="PTHR43571:SF1">
    <property type="entry name" value="NADP-SPECIFIC GLUTAMATE DEHYDROGENASE 1-RELATED"/>
    <property type="match status" value="1"/>
</dbReference>
<feature type="site" description="Important for catalysis" evidence="7">
    <location>
        <position position="172"/>
    </location>
</feature>
<dbReference type="PANTHER" id="PTHR43571">
    <property type="entry name" value="NADP-SPECIFIC GLUTAMATE DEHYDROGENASE 1-RELATED"/>
    <property type="match status" value="1"/>
</dbReference>
<keyword evidence="11" id="KW-1185">Reference proteome</keyword>
<evidence type="ECO:0000313" key="10">
    <source>
        <dbReference type="EMBL" id="QNS04763.1"/>
    </source>
</evidence>
<evidence type="ECO:0000259" key="9">
    <source>
        <dbReference type="SMART" id="SM00839"/>
    </source>
</evidence>
<dbReference type="SUPFAM" id="SSF51735">
    <property type="entry name" value="NAD(P)-binding Rossmann-fold domains"/>
    <property type="match status" value="1"/>
</dbReference>
<evidence type="ECO:0000313" key="11">
    <source>
        <dbReference type="Proteomes" id="UP000516428"/>
    </source>
</evidence>
<dbReference type="AlphaFoldDB" id="A0A7H1B7Q8"/>
<feature type="binding site" evidence="6">
    <location>
        <position position="384"/>
    </location>
    <ligand>
        <name>substrate</name>
    </ligand>
</feature>
<dbReference type="EMBL" id="CP061281">
    <property type="protein sequence ID" value="QNS04763.1"/>
    <property type="molecule type" value="Genomic_DNA"/>
</dbReference>
<protein>
    <recommendedName>
        <fullName evidence="4">Glutamate dehydrogenase</fullName>
    </recommendedName>
</protein>
<dbReference type="GO" id="GO:0006537">
    <property type="term" value="P:glutamate biosynthetic process"/>
    <property type="evidence" value="ECO:0007669"/>
    <property type="project" value="TreeGrafter"/>
</dbReference>
<dbReference type="InterPro" id="IPR014362">
    <property type="entry name" value="Glu_DH"/>
</dbReference>
<dbReference type="FunFam" id="3.40.50.10860:FF:000002">
    <property type="entry name" value="Glutamate dehydrogenase"/>
    <property type="match status" value="1"/>
</dbReference>
<keyword evidence="3 4" id="KW-0560">Oxidoreductase</keyword>
<dbReference type="InterPro" id="IPR046346">
    <property type="entry name" value="Aminoacid_DH-like_N_sf"/>
</dbReference>
<name>A0A7H1B7Q8_9ACTN</name>
<keyword evidence="6" id="KW-0547">Nucleotide-binding</keyword>
<dbReference type="PIRSF" id="PIRSF000185">
    <property type="entry name" value="Glu_DH"/>
    <property type="match status" value="1"/>
</dbReference>
<dbReference type="Pfam" id="PF02812">
    <property type="entry name" value="ELFV_dehydrog_N"/>
    <property type="match status" value="1"/>
</dbReference>
<dbReference type="InterPro" id="IPR006097">
    <property type="entry name" value="Glu/Leu/Phe/Val/Trp_DH_dimer"/>
</dbReference>
<evidence type="ECO:0000256" key="2">
    <source>
        <dbReference type="ARBA" id="ARBA00011643"/>
    </source>
</evidence>
<reference evidence="10 11" key="1">
    <citation type="submission" date="2020-09" db="EMBL/GenBank/DDBJ databases">
        <title>A novel species.</title>
        <authorList>
            <person name="Gao J."/>
        </authorList>
    </citation>
    <scope>NUCLEOTIDE SEQUENCE [LARGE SCALE GENOMIC DNA]</scope>
    <source>
        <strain evidence="10 11">CRXT-Y-14</strain>
    </source>
</reference>
<dbReference type="GO" id="GO:0005829">
    <property type="term" value="C:cytosol"/>
    <property type="evidence" value="ECO:0007669"/>
    <property type="project" value="TreeGrafter"/>
</dbReference>
<dbReference type="SUPFAM" id="SSF53223">
    <property type="entry name" value="Aminoacid dehydrogenase-like, N-terminal domain"/>
    <property type="match status" value="1"/>
</dbReference>
<feature type="binding site" evidence="6">
    <location>
        <position position="117"/>
    </location>
    <ligand>
        <name>substrate</name>
    </ligand>
</feature>
<keyword evidence="6" id="KW-0520">NAD</keyword>
<proteinExistence type="inferred from homology"/>
<feature type="binding site" evidence="6">
    <location>
        <position position="171"/>
    </location>
    <ligand>
        <name>substrate</name>
    </ligand>
</feature>
<evidence type="ECO:0000256" key="3">
    <source>
        <dbReference type="ARBA" id="ARBA00023002"/>
    </source>
</evidence>